<keyword evidence="1" id="KW-0812">Transmembrane</keyword>
<keyword evidence="1" id="KW-0472">Membrane</keyword>
<dbReference type="AlphaFoldDB" id="A0A0E9SZ12"/>
<evidence type="ECO:0000256" key="1">
    <source>
        <dbReference type="SAM" id="Phobius"/>
    </source>
</evidence>
<sequence length="34" mass="3736">MNIGGSVHLQHYTAHYALCPVCLLCAVCLCHYTT</sequence>
<reference evidence="2" key="2">
    <citation type="journal article" date="2015" name="Fish Shellfish Immunol.">
        <title>Early steps in the European eel (Anguilla anguilla)-Vibrio vulnificus interaction in the gills: Role of the RtxA13 toxin.</title>
        <authorList>
            <person name="Callol A."/>
            <person name="Pajuelo D."/>
            <person name="Ebbesson L."/>
            <person name="Teles M."/>
            <person name="MacKenzie S."/>
            <person name="Amaro C."/>
        </authorList>
    </citation>
    <scope>NUCLEOTIDE SEQUENCE</scope>
</reference>
<keyword evidence="1" id="KW-1133">Transmembrane helix</keyword>
<dbReference type="EMBL" id="GBXM01061983">
    <property type="protein sequence ID" value="JAH46594.1"/>
    <property type="molecule type" value="Transcribed_RNA"/>
</dbReference>
<reference evidence="2" key="1">
    <citation type="submission" date="2014-11" db="EMBL/GenBank/DDBJ databases">
        <authorList>
            <person name="Amaro Gonzalez C."/>
        </authorList>
    </citation>
    <scope>NUCLEOTIDE SEQUENCE</scope>
</reference>
<organism evidence="2">
    <name type="scientific">Anguilla anguilla</name>
    <name type="common">European freshwater eel</name>
    <name type="synonym">Muraena anguilla</name>
    <dbReference type="NCBI Taxonomy" id="7936"/>
    <lineage>
        <taxon>Eukaryota</taxon>
        <taxon>Metazoa</taxon>
        <taxon>Chordata</taxon>
        <taxon>Craniata</taxon>
        <taxon>Vertebrata</taxon>
        <taxon>Euteleostomi</taxon>
        <taxon>Actinopterygii</taxon>
        <taxon>Neopterygii</taxon>
        <taxon>Teleostei</taxon>
        <taxon>Anguilliformes</taxon>
        <taxon>Anguillidae</taxon>
        <taxon>Anguilla</taxon>
    </lineage>
</organism>
<protein>
    <submittedName>
        <fullName evidence="2">Uncharacterized protein</fullName>
    </submittedName>
</protein>
<proteinExistence type="predicted"/>
<feature type="transmembrane region" description="Helical" evidence="1">
    <location>
        <begin position="12"/>
        <end position="32"/>
    </location>
</feature>
<name>A0A0E9SZ12_ANGAN</name>
<evidence type="ECO:0000313" key="2">
    <source>
        <dbReference type="EMBL" id="JAH46594.1"/>
    </source>
</evidence>
<accession>A0A0E9SZ12</accession>